<dbReference type="Proteomes" id="UP000001661">
    <property type="component" value="Chromosome"/>
</dbReference>
<protein>
    <submittedName>
        <fullName evidence="6">Methionine synthase</fullName>
        <ecNumber evidence="6">2.1.1.13</ecNumber>
    </submittedName>
</protein>
<dbReference type="SMART" id="SM01018">
    <property type="entry name" value="B12-binding_2"/>
    <property type="match status" value="1"/>
</dbReference>
<dbReference type="GO" id="GO:0046653">
    <property type="term" value="P:tetrahydrofolate metabolic process"/>
    <property type="evidence" value="ECO:0007669"/>
    <property type="project" value="TreeGrafter"/>
</dbReference>
<dbReference type="EMBL" id="CP002105">
    <property type="protein sequence ID" value="ADL12577.1"/>
    <property type="molecule type" value="Genomic_DNA"/>
</dbReference>
<gene>
    <name evidence="6" type="ordered locus">Acear_1051</name>
</gene>
<dbReference type="KEGG" id="aar:Acear_1051"/>
<evidence type="ECO:0000256" key="2">
    <source>
        <dbReference type="ARBA" id="ARBA00022723"/>
    </source>
</evidence>
<evidence type="ECO:0000313" key="6">
    <source>
        <dbReference type="EMBL" id="ADL12577.1"/>
    </source>
</evidence>
<evidence type="ECO:0000256" key="3">
    <source>
        <dbReference type="ARBA" id="ARBA00023285"/>
    </source>
</evidence>
<comment type="similarity">
    <text evidence="1">Belongs to the methylamine corrinoid protein family.</text>
</comment>
<dbReference type="InterPro" id="IPR036724">
    <property type="entry name" value="Cobalamin-bd_sf"/>
</dbReference>
<dbReference type="GO" id="GO:0032259">
    <property type="term" value="P:methylation"/>
    <property type="evidence" value="ECO:0007669"/>
    <property type="project" value="UniProtKB-KW"/>
</dbReference>
<keyword evidence="6" id="KW-0489">Methyltransferase</keyword>
<dbReference type="GO" id="GO:0046872">
    <property type="term" value="F:metal ion binding"/>
    <property type="evidence" value="ECO:0007669"/>
    <property type="project" value="UniProtKB-KW"/>
</dbReference>
<dbReference type="EC" id="2.1.1.13" evidence="6"/>
<dbReference type="AlphaFoldDB" id="D9QPY6"/>
<dbReference type="Pfam" id="PF02310">
    <property type="entry name" value="B12-binding"/>
    <property type="match status" value="1"/>
</dbReference>
<dbReference type="Gene3D" id="3.40.50.280">
    <property type="entry name" value="Cobalamin-binding domain"/>
    <property type="match status" value="1"/>
</dbReference>
<dbReference type="GO" id="GO:0050667">
    <property type="term" value="P:homocysteine metabolic process"/>
    <property type="evidence" value="ECO:0007669"/>
    <property type="project" value="TreeGrafter"/>
</dbReference>
<feature type="domain" description="B12-binding" evidence="4">
    <location>
        <begin position="88"/>
        <end position="210"/>
    </location>
</feature>
<accession>D9QPY6</accession>
<name>D9QPY6_ACEAZ</name>
<keyword evidence="3" id="KW-0170">Cobalt</keyword>
<dbReference type="CDD" id="cd02070">
    <property type="entry name" value="corrinoid_protein_B12-BD"/>
    <property type="match status" value="1"/>
</dbReference>
<dbReference type="PROSITE" id="PS51332">
    <property type="entry name" value="B12_BINDING"/>
    <property type="match status" value="1"/>
</dbReference>
<dbReference type="GO" id="GO:0008705">
    <property type="term" value="F:methionine synthase activity"/>
    <property type="evidence" value="ECO:0007669"/>
    <property type="project" value="UniProtKB-EC"/>
</dbReference>
<dbReference type="InterPro" id="IPR050554">
    <property type="entry name" value="Met_Synthase/Corrinoid"/>
</dbReference>
<dbReference type="STRING" id="574087.Acear_1051"/>
<dbReference type="PROSITE" id="PS51337">
    <property type="entry name" value="B12_BINDING_NTER"/>
    <property type="match status" value="1"/>
</dbReference>
<dbReference type="InterPro" id="IPR003759">
    <property type="entry name" value="Cbl-bd_cap"/>
</dbReference>
<dbReference type="PANTHER" id="PTHR45833:SF1">
    <property type="entry name" value="METHIONINE SYNTHASE"/>
    <property type="match status" value="1"/>
</dbReference>
<dbReference type="HOGENOM" id="CLU_082102_2_0_9"/>
<evidence type="ECO:0000259" key="5">
    <source>
        <dbReference type="PROSITE" id="PS51337"/>
    </source>
</evidence>
<proteinExistence type="inferred from homology"/>
<organism evidence="6 7">
    <name type="scientific">Acetohalobium arabaticum (strain ATCC 49924 / DSM 5501 / Z-7288)</name>
    <dbReference type="NCBI Taxonomy" id="574087"/>
    <lineage>
        <taxon>Bacteria</taxon>
        <taxon>Bacillati</taxon>
        <taxon>Bacillota</taxon>
        <taxon>Clostridia</taxon>
        <taxon>Halanaerobiales</taxon>
        <taxon>Halobacteroidaceae</taxon>
        <taxon>Acetohalobium</taxon>
    </lineage>
</organism>
<evidence type="ECO:0000256" key="1">
    <source>
        <dbReference type="ARBA" id="ARBA00010854"/>
    </source>
</evidence>
<dbReference type="eggNOG" id="COG5012">
    <property type="taxonomic scope" value="Bacteria"/>
</dbReference>
<evidence type="ECO:0000313" key="7">
    <source>
        <dbReference type="Proteomes" id="UP000001661"/>
    </source>
</evidence>
<reference evidence="6 7" key="1">
    <citation type="journal article" date="2010" name="Stand. Genomic Sci.">
        <title>Complete genome sequence of Acetohalobium arabaticum type strain (Z-7288).</title>
        <authorList>
            <person name="Sikorski J."/>
            <person name="Lapidus A."/>
            <person name="Chertkov O."/>
            <person name="Lucas S."/>
            <person name="Copeland A."/>
            <person name="Glavina Del Rio T."/>
            <person name="Nolan M."/>
            <person name="Tice H."/>
            <person name="Cheng J.F."/>
            <person name="Han C."/>
            <person name="Brambilla E."/>
            <person name="Pitluck S."/>
            <person name="Liolios K."/>
            <person name="Ivanova N."/>
            <person name="Mavromatis K."/>
            <person name="Mikhailova N."/>
            <person name="Pati A."/>
            <person name="Bruce D."/>
            <person name="Detter C."/>
            <person name="Tapia R."/>
            <person name="Goodwin L."/>
            <person name="Chen A."/>
            <person name="Palaniappan K."/>
            <person name="Land M."/>
            <person name="Hauser L."/>
            <person name="Chang Y.J."/>
            <person name="Jeffries C.D."/>
            <person name="Rohde M."/>
            <person name="Goker M."/>
            <person name="Spring S."/>
            <person name="Woyke T."/>
            <person name="Bristow J."/>
            <person name="Eisen J.A."/>
            <person name="Markowitz V."/>
            <person name="Hugenholtz P."/>
            <person name="Kyrpides N.C."/>
            <person name="Klenk H.P."/>
        </authorList>
    </citation>
    <scope>NUCLEOTIDE SEQUENCE [LARGE SCALE GENOMIC DNA]</scope>
    <source>
        <strain evidence="7">ATCC 49924 / DSM 5501 / Z-7288</strain>
    </source>
</reference>
<evidence type="ECO:0000259" key="4">
    <source>
        <dbReference type="PROSITE" id="PS51332"/>
    </source>
</evidence>
<dbReference type="InterPro" id="IPR036594">
    <property type="entry name" value="Meth_synthase_dom"/>
</dbReference>
<dbReference type="SUPFAM" id="SSF52242">
    <property type="entry name" value="Cobalamin (vitamin B12)-binding domain"/>
    <property type="match status" value="1"/>
</dbReference>
<dbReference type="GO" id="GO:0031419">
    <property type="term" value="F:cobalamin binding"/>
    <property type="evidence" value="ECO:0007669"/>
    <property type="project" value="InterPro"/>
</dbReference>
<sequence>MADFEELSNSVIEGNEEKVVELTQELVDDGLEPKEIIRQGLIGGINVVGQRFKDGDMFIPQVMMAAESMKSGMEIVNPLLAEGESSSVGKVVLGTVAGDLHDIGKNLVGMMMESASLEVIDLGVDIDPEEFVEAVKENNPDLLGMSALLTTTMLEMQNTIELLEEEGLLDGLKIMVGGAPVTPNFADEIGADRWAQDAAAAKEAALELIE</sequence>
<keyword evidence="7" id="KW-1185">Reference proteome</keyword>
<dbReference type="FunFam" id="3.40.50.280:FF:000003">
    <property type="entry name" value="Dimethylamine methyltransferase corrinoid protein"/>
    <property type="match status" value="1"/>
</dbReference>
<dbReference type="InterPro" id="IPR006158">
    <property type="entry name" value="Cobalamin-bd"/>
</dbReference>
<dbReference type="PANTHER" id="PTHR45833">
    <property type="entry name" value="METHIONINE SYNTHASE"/>
    <property type="match status" value="1"/>
</dbReference>
<dbReference type="OrthoDB" id="9803687at2"/>
<dbReference type="GO" id="GO:0005829">
    <property type="term" value="C:cytosol"/>
    <property type="evidence" value="ECO:0007669"/>
    <property type="project" value="TreeGrafter"/>
</dbReference>
<keyword evidence="2" id="KW-0479">Metal-binding</keyword>
<keyword evidence="6" id="KW-0808">Transferase</keyword>
<dbReference type="RefSeq" id="WP_013278023.1">
    <property type="nucleotide sequence ID" value="NC_014378.1"/>
</dbReference>
<dbReference type="Pfam" id="PF02607">
    <property type="entry name" value="B12-binding_2"/>
    <property type="match status" value="1"/>
</dbReference>
<dbReference type="Gene3D" id="1.10.1240.10">
    <property type="entry name" value="Methionine synthase domain"/>
    <property type="match status" value="1"/>
</dbReference>
<dbReference type="SUPFAM" id="SSF47644">
    <property type="entry name" value="Methionine synthase domain"/>
    <property type="match status" value="1"/>
</dbReference>
<feature type="domain" description="B12-binding N-terminal" evidence="5">
    <location>
        <begin position="1"/>
        <end position="88"/>
    </location>
</feature>